<organism evidence="2 3">
    <name type="scientific">Streptococcus sinensis</name>
    <dbReference type="NCBI Taxonomy" id="176090"/>
    <lineage>
        <taxon>Bacteria</taxon>
        <taxon>Bacillati</taxon>
        <taxon>Bacillota</taxon>
        <taxon>Bacilli</taxon>
        <taxon>Lactobacillales</taxon>
        <taxon>Streptococcaceae</taxon>
        <taxon>Streptococcus</taxon>
    </lineage>
</organism>
<proteinExistence type="predicted"/>
<protein>
    <submittedName>
        <fullName evidence="2">Putative type II DNA modification enzyme</fullName>
    </submittedName>
</protein>
<dbReference type="InterPro" id="IPR013560">
    <property type="entry name" value="DUF1722"/>
</dbReference>
<dbReference type="AlphaFoldDB" id="A0A0A0DH18"/>
<accession>A0A0A0DH18</accession>
<keyword evidence="3" id="KW-1185">Reference proteome</keyword>
<dbReference type="EMBL" id="JPEN01000055">
    <property type="protein sequence ID" value="KGM37344.1"/>
    <property type="molecule type" value="Genomic_DNA"/>
</dbReference>
<gene>
    <name evidence="2" type="ORF">SSIN_0789</name>
</gene>
<evidence type="ECO:0000313" key="3">
    <source>
        <dbReference type="Proteomes" id="UP000030019"/>
    </source>
</evidence>
<reference evidence="2 3" key="1">
    <citation type="submission" date="2014-06" db="EMBL/GenBank/DDBJ databases">
        <authorList>
            <person name="Teng J.L."/>
            <person name="Huang Y."/>
            <person name="Tse H."/>
            <person name="Lau S.K."/>
            <person name="Woo P.C."/>
        </authorList>
    </citation>
    <scope>NUCLEOTIDE SEQUENCE [LARGE SCALE GENOMIC DNA]</scope>
    <source>
        <strain evidence="2 3">HKU4</strain>
    </source>
</reference>
<feature type="domain" description="DUF1722" evidence="1">
    <location>
        <begin position="1"/>
        <end position="56"/>
    </location>
</feature>
<evidence type="ECO:0000259" key="1">
    <source>
        <dbReference type="Pfam" id="PF08349"/>
    </source>
</evidence>
<comment type="caution">
    <text evidence="2">The sequence shown here is derived from an EMBL/GenBank/DDBJ whole genome shotgun (WGS) entry which is preliminary data.</text>
</comment>
<dbReference type="STRING" id="176090.SSIN_0789"/>
<dbReference type="Pfam" id="PF08349">
    <property type="entry name" value="DUF1722"/>
    <property type="match status" value="1"/>
</dbReference>
<sequence length="64" mass="7516">MGYFKKKATDAECKDYMFLLDRYRFGQDSKEDLIAETRDLLDQYPNDYLQNSILLKGDDPDTLA</sequence>
<dbReference type="Proteomes" id="UP000030019">
    <property type="component" value="Unassembled WGS sequence"/>
</dbReference>
<evidence type="ECO:0000313" key="2">
    <source>
        <dbReference type="EMBL" id="KGM37344.1"/>
    </source>
</evidence>
<name>A0A0A0DH18_9STRE</name>
<dbReference type="PATRIC" id="fig|176090.4.peg.782"/>